<dbReference type="AlphaFoldDB" id="A0A367IUH2"/>
<keyword evidence="2" id="KW-1185">Reference proteome</keyword>
<name>A0A367IUH2_RHIAZ</name>
<protein>
    <submittedName>
        <fullName evidence="1">Uncharacterized protein</fullName>
    </submittedName>
</protein>
<reference evidence="1 2" key="1">
    <citation type="journal article" date="2018" name="G3 (Bethesda)">
        <title>Phylogenetic and Phylogenomic Definition of Rhizopus Species.</title>
        <authorList>
            <person name="Gryganskyi A.P."/>
            <person name="Golan J."/>
            <person name="Dolatabadi S."/>
            <person name="Mondo S."/>
            <person name="Robb S."/>
            <person name="Idnurm A."/>
            <person name="Muszewska A."/>
            <person name="Steczkiewicz K."/>
            <person name="Masonjones S."/>
            <person name="Liao H.L."/>
            <person name="Gajdeczka M.T."/>
            <person name="Anike F."/>
            <person name="Vuek A."/>
            <person name="Anishchenko I.M."/>
            <person name="Voigt K."/>
            <person name="de Hoog G.S."/>
            <person name="Smith M.E."/>
            <person name="Heitman J."/>
            <person name="Vilgalys R."/>
            <person name="Stajich J.E."/>
        </authorList>
    </citation>
    <scope>NUCLEOTIDE SEQUENCE [LARGE SCALE GENOMIC DNA]</scope>
    <source>
        <strain evidence="1 2">CBS 357.93</strain>
    </source>
</reference>
<accession>A0A367IUH2</accession>
<evidence type="ECO:0000313" key="1">
    <source>
        <dbReference type="EMBL" id="RCH81340.1"/>
    </source>
</evidence>
<comment type="caution">
    <text evidence="1">The sequence shown here is derived from an EMBL/GenBank/DDBJ whole genome shotgun (WGS) entry which is preliminary data.</text>
</comment>
<dbReference type="Proteomes" id="UP000252139">
    <property type="component" value="Unassembled WGS sequence"/>
</dbReference>
<dbReference type="EMBL" id="PJQL01003478">
    <property type="protein sequence ID" value="RCH81340.1"/>
    <property type="molecule type" value="Genomic_DNA"/>
</dbReference>
<organism evidence="1 2">
    <name type="scientific">Rhizopus azygosporus</name>
    <name type="common">Rhizopus microsporus var. azygosporus</name>
    <dbReference type="NCBI Taxonomy" id="86630"/>
    <lineage>
        <taxon>Eukaryota</taxon>
        <taxon>Fungi</taxon>
        <taxon>Fungi incertae sedis</taxon>
        <taxon>Mucoromycota</taxon>
        <taxon>Mucoromycotina</taxon>
        <taxon>Mucoromycetes</taxon>
        <taxon>Mucorales</taxon>
        <taxon>Mucorineae</taxon>
        <taxon>Rhizopodaceae</taxon>
        <taxon>Rhizopus</taxon>
    </lineage>
</organism>
<gene>
    <name evidence="1" type="ORF">CU097_005839</name>
</gene>
<sequence>MINEATDQVVPQIDSNNDVVVPQSTTSTSPLAPLLWTLLEEGMYREEYMYAAAVNERHDTEAAHGDQEIEYHA</sequence>
<proteinExistence type="predicted"/>
<evidence type="ECO:0000313" key="2">
    <source>
        <dbReference type="Proteomes" id="UP000252139"/>
    </source>
</evidence>
<dbReference type="OrthoDB" id="10284085at2759"/>